<protein>
    <recommendedName>
        <fullName evidence="3">DUF1896 domain-containing protein</fullName>
    </recommendedName>
</protein>
<evidence type="ECO:0000313" key="1">
    <source>
        <dbReference type="EMBL" id="SOD17689.1"/>
    </source>
</evidence>
<dbReference type="EMBL" id="OCMT01000003">
    <property type="protein sequence ID" value="SOD17689.1"/>
    <property type="molecule type" value="Genomic_DNA"/>
</dbReference>
<accession>A0A286A721</accession>
<evidence type="ECO:0000313" key="2">
    <source>
        <dbReference type="Proteomes" id="UP000219281"/>
    </source>
</evidence>
<keyword evidence="2" id="KW-1185">Reference proteome</keyword>
<gene>
    <name evidence="1" type="ORF">SAMN06297358_2638</name>
</gene>
<dbReference type="RefSeq" id="WP_097132480.1">
    <property type="nucleotide sequence ID" value="NZ_OCMT01000003.1"/>
</dbReference>
<proteinExistence type="predicted"/>
<name>A0A286A721_9SPHI</name>
<dbReference type="Proteomes" id="UP000219281">
    <property type="component" value="Unassembled WGS sequence"/>
</dbReference>
<sequence>METALKEQLWQYIAQHNPDLMYDLQENYKVTEYLDQKVAEVLPEAEQLLDRGLALITVQEICFEQMTAELKPSKFLFIRSILEEEFPIAFEALQQSYMLNYELLNMMDCCRSHFEKFGIDQQDQIRNKALRYAIMGEIEYYLG</sequence>
<dbReference type="AlphaFoldDB" id="A0A286A721"/>
<dbReference type="OrthoDB" id="660922at2"/>
<evidence type="ECO:0008006" key="3">
    <source>
        <dbReference type="Google" id="ProtNLM"/>
    </source>
</evidence>
<reference evidence="2" key="1">
    <citation type="submission" date="2017-09" db="EMBL/GenBank/DDBJ databases">
        <authorList>
            <person name="Varghese N."/>
            <person name="Submissions S."/>
        </authorList>
    </citation>
    <scope>NUCLEOTIDE SEQUENCE [LARGE SCALE GENOMIC DNA]</scope>
    <source>
        <strain evidence="2">CGMCC 1.12803</strain>
    </source>
</reference>
<organism evidence="1 2">
    <name type="scientific">Pedobacter xixiisoli</name>
    <dbReference type="NCBI Taxonomy" id="1476464"/>
    <lineage>
        <taxon>Bacteria</taxon>
        <taxon>Pseudomonadati</taxon>
        <taxon>Bacteroidota</taxon>
        <taxon>Sphingobacteriia</taxon>
        <taxon>Sphingobacteriales</taxon>
        <taxon>Sphingobacteriaceae</taxon>
        <taxon>Pedobacter</taxon>
    </lineage>
</organism>